<keyword evidence="2" id="KW-0732">Signal</keyword>
<evidence type="ECO:0000313" key="6">
    <source>
        <dbReference type="EMBL" id="KAJ9161714.1"/>
    </source>
</evidence>
<feature type="domain" description="Alpha-N-acetylglucosaminidase N-terminal" evidence="4">
    <location>
        <begin position="26"/>
        <end position="109"/>
    </location>
</feature>
<proteinExistence type="predicted"/>
<dbReference type="Pfam" id="PF12972">
    <property type="entry name" value="NAGLU_C"/>
    <property type="match status" value="1"/>
</dbReference>
<feature type="domain" description="Alpha-N-acetylglucosaminidase tim-barrel" evidence="3">
    <location>
        <begin position="124"/>
        <end position="460"/>
    </location>
</feature>
<dbReference type="AlphaFoldDB" id="A0AA38RXB7"/>
<dbReference type="EMBL" id="JANBVN010000019">
    <property type="protein sequence ID" value="KAJ9161714.1"/>
    <property type="molecule type" value="Genomic_DNA"/>
</dbReference>
<dbReference type="PANTHER" id="PTHR12872:SF1">
    <property type="entry name" value="ALPHA-N-ACETYLGLUCOSAMINIDASE"/>
    <property type="match status" value="1"/>
</dbReference>
<evidence type="ECO:0000259" key="3">
    <source>
        <dbReference type="Pfam" id="PF05089"/>
    </source>
</evidence>
<keyword evidence="7" id="KW-1185">Reference proteome</keyword>
<dbReference type="PANTHER" id="PTHR12872">
    <property type="entry name" value="ALPHA-N-ACETYLGLUCOSAMINIDASE"/>
    <property type="match status" value="1"/>
</dbReference>
<comment type="caution">
    <text evidence="6">The sequence shown here is derived from an EMBL/GenBank/DDBJ whole genome shotgun (WGS) entry which is preliminary data.</text>
</comment>
<dbReference type="Gene3D" id="3.30.379.10">
    <property type="entry name" value="Chitobiase/beta-hexosaminidase domain 2-like"/>
    <property type="match status" value="1"/>
</dbReference>
<evidence type="ECO:0000256" key="2">
    <source>
        <dbReference type="SAM" id="SignalP"/>
    </source>
</evidence>
<reference evidence="6" key="1">
    <citation type="submission" date="2022-07" db="EMBL/GenBank/DDBJ databases">
        <title>Fungi with potential for degradation of polypropylene.</title>
        <authorList>
            <person name="Gostincar C."/>
        </authorList>
    </citation>
    <scope>NUCLEOTIDE SEQUENCE</scope>
    <source>
        <strain evidence="6">EXF-13287</strain>
    </source>
</reference>
<feature type="signal peptide" evidence="2">
    <location>
        <begin position="1"/>
        <end position="20"/>
    </location>
</feature>
<feature type="domain" description="Alpha-N-acetylglucosaminidase C-terminal" evidence="5">
    <location>
        <begin position="469"/>
        <end position="727"/>
    </location>
</feature>
<dbReference type="InterPro" id="IPR024733">
    <property type="entry name" value="NAGLU_tim-barrel"/>
</dbReference>
<dbReference type="InterPro" id="IPR007781">
    <property type="entry name" value="NAGLU"/>
</dbReference>
<dbReference type="Pfam" id="PF05089">
    <property type="entry name" value="NAGLU"/>
    <property type="match status" value="1"/>
</dbReference>
<feature type="chain" id="PRO_5041425879" evidence="2">
    <location>
        <begin position="21"/>
        <end position="746"/>
    </location>
</feature>
<dbReference type="Gene3D" id="1.20.120.670">
    <property type="entry name" value="N-acetyl-b-d-glucoasminidase"/>
    <property type="match status" value="1"/>
</dbReference>
<organism evidence="6 7">
    <name type="scientific">Coniochaeta hoffmannii</name>
    <dbReference type="NCBI Taxonomy" id="91930"/>
    <lineage>
        <taxon>Eukaryota</taxon>
        <taxon>Fungi</taxon>
        <taxon>Dikarya</taxon>
        <taxon>Ascomycota</taxon>
        <taxon>Pezizomycotina</taxon>
        <taxon>Sordariomycetes</taxon>
        <taxon>Sordariomycetidae</taxon>
        <taxon>Coniochaetales</taxon>
        <taxon>Coniochaetaceae</taxon>
        <taxon>Coniochaeta</taxon>
    </lineage>
</organism>
<dbReference type="GO" id="GO:0016787">
    <property type="term" value="F:hydrolase activity"/>
    <property type="evidence" value="ECO:0007669"/>
    <property type="project" value="UniProtKB-KW"/>
</dbReference>
<evidence type="ECO:0000313" key="7">
    <source>
        <dbReference type="Proteomes" id="UP001174691"/>
    </source>
</evidence>
<keyword evidence="1" id="KW-0378">Hydrolase</keyword>
<dbReference type="Proteomes" id="UP001174691">
    <property type="component" value="Unassembled WGS sequence"/>
</dbReference>
<evidence type="ECO:0000256" key="1">
    <source>
        <dbReference type="ARBA" id="ARBA00022801"/>
    </source>
</evidence>
<sequence length="746" mass="83814">MHLVSRIVLTVAAAVAAVSAGLSTSGVEALVERRLPQHASSFQFKLVNLSTAANDSYVVSNIDDGKILVQGNTLSALLSGLHSYLTNVVHVDIWWYIGSRLDVAPVTMPCLSSPLMGTSVVPYRYHFNTVTTSYTSAFWSWEDWELQLDWMALRGINIALAWTGVEKIFIQVFQEIGLADDEIQDFLSGPAFLAWNRFGNIQGSWGGPLSYAWVDDQFAMQLKIIRRMGELGMIPILPAFPGFVPRAITRVYPDVNVTNGSTWEDFAVTYTNDTFLNPFDPLFAQLQKSFIAKQKAYYGDVTSFYTLDQFNENSPASGDLAYLASVSLNTWKSLKAADPDSIWVMQGWLFTSSAAFWTNDRIQAFLGGVPVDSDMLILDLFSESQPEWQRTDSYYGKPWIWCQLHNYGGNMGLYGQIMNITANPVEALRHSSSLVGFGLSPEGQEGNEIVYDMLLDQAWYSNPIDTEEYFHNWVSSRYESVSLPHGLYAAWDMVRTTVYNNTNLIANAVPKAIFELVPSTTGLLNKTGHHPTQINYDTSVLIEAWSLMYGAGIDNPYLFANPSYQYDIVDWTRQVLSNAFIPMYQQLISIYTNTSTPCRTSRIRGQGSRMIALLETVNDVLATNDNFKLSTWINAARAMANTTADADFMEYQARVQVTLWGPHGEISDYASKSWAGLVSSYYVPRWEKFVDYLASASVYNKTAFTAELLQSAETWVEQTERTVEKETRIEDVLAQAVKQWPHILIV</sequence>
<dbReference type="Gene3D" id="3.20.20.80">
    <property type="entry name" value="Glycosidases"/>
    <property type="match status" value="1"/>
</dbReference>
<name>A0AA38RXB7_9PEZI</name>
<evidence type="ECO:0000259" key="5">
    <source>
        <dbReference type="Pfam" id="PF12972"/>
    </source>
</evidence>
<evidence type="ECO:0000259" key="4">
    <source>
        <dbReference type="Pfam" id="PF12971"/>
    </source>
</evidence>
<accession>A0AA38RXB7</accession>
<gene>
    <name evidence="6" type="ORF">NKR19_g1935</name>
</gene>
<dbReference type="InterPro" id="IPR029018">
    <property type="entry name" value="Hex-like_dom2"/>
</dbReference>
<dbReference type="InterPro" id="IPR024732">
    <property type="entry name" value="NAGLU_C"/>
</dbReference>
<dbReference type="InterPro" id="IPR024240">
    <property type="entry name" value="NAGLU_N"/>
</dbReference>
<protein>
    <submittedName>
        <fullName evidence="6">Alpha-N-acetylglucosaminidase</fullName>
    </submittedName>
</protein>
<dbReference type="Pfam" id="PF12971">
    <property type="entry name" value="NAGLU_N"/>
    <property type="match status" value="1"/>
</dbReference>